<dbReference type="EMBL" id="CP032100">
    <property type="protein sequence ID" value="AXX89344.1"/>
    <property type="molecule type" value="Genomic_DNA"/>
</dbReference>
<name>A0AAD0SQS0_9BACT</name>
<protein>
    <recommendedName>
        <fullName evidence="1">Minor tail T domain-containing protein</fullName>
    </recommendedName>
</protein>
<feature type="domain" description="Minor tail T" evidence="1">
    <location>
        <begin position="2"/>
        <end position="70"/>
    </location>
</feature>
<sequence>MSYKELCEWYEYSQIEPFLSDRVEIMLAKEMQLFANVNRNQKSKPFLIEDFMITIKKEPKKEQSLAEQIIEAMNNIKKG</sequence>
<reference evidence="2 3" key="1">
    <citation type="submission" date="2018-08" db="EMBL/GenBank/DDBJ databases">
        <title>Complete genome of the Arcobacter suis type strain LMG 26152.</title>
        <authorList>
            <person name="Miller W.G."/>
            <person name="Yee E."/>
            <person name="Bono J.L."/>
        </authorList>
    </citation>
    <scope>NUCLEOTIDE SEQUENCE [LARGE SCALE GENOMIC DNA]</scope>
    <source>
        <strain evidence="2 3">CECT 7833</strain>
    </source>
</reference>
<evidence type="ECO:0000313" key="3">
    <source>
        <dbReference type="Proteomes" id="UP000263040"/>
    </source>
</evidence>
<dbReference type="RefSeq" id="WP_118885900.1">
    <property type="nucleotide sequence ID" value="NZ_CP032100.1"/>
</dbReference>
<dbReference type="KEGG" id="asui:ASUIS_0853"/>
<evidence type="ECO:0000313" key="2">
    <source>
        <dbReference type="EMBL" id="AXX89344.1"/>
    </source>
</evidence>
<dbReference type="Proteomes" id="UP000263040">
    <property type="component" value="Chromosome"/>
</dbReference>
<dbReference type="InterPro" id="IPR009350">
    <property type="entry name" value="Phage_tail_T"/>
</dbReference>
<proteinExistence type="predicted"/>
<evidence type="ECO:0000259" key="1">
    <source>
        <dbReference type="Pfam" id="PF06223"/>
    </source>
</evidence>
<dbReference type="Pfam" id="PF06223">
    <property type="entry name" value="Phage_tail_T"/>
    <property type="match status" value="1"/>
</dbReference>
<keyword evidence="3" id="KW-1185">Reference proteome</keyword>
<dbReference type="AlphaFoldDB" id="A0AAD0SQS0"/>
<organism evidence="2 3">
    <name type="scientific">Arcobacter suis CECT 7833</name>
    <dbReference type="NCBI Taxonomy" id="663365"/>
    <lineage>
        <taxon>Bacteria</taxon>
        <taxon>Pseudomonadati</taxon>
        <taxon>Campylobacterota</taxon>
        <taxon>Epsilonproteobacteria</taxon>
        <taxon>Campylobacterales</taxon>
        <taxon>Arcobacteraceae</taxon>
        <taxon>Arcobacter</taxon>
    </lineage>
</organism>
<gene>
    <name evidence="2" type="ORF">ASUIS_0853</name>
</gene>
<accession>A0AAD0SQS0</accession>